<comment type="caution">
    <text evidence="2">The sequence shown here is derived from an EMBL/GenBank/DDBJ whole genome shotgun (WGS) entry which is preliminary data.</text>
</comment>
<dbReference type="InterPro" id="IPR042070">
    <property type="entry name" value="PucR_C-HTH_sf"/>
</dbReference>
<dbReference type="RefSeq" id="WP_110251941.1">
    <property type="nucleotide sequence ID" value="NZ_QJJR01000013.1"/>
</dbReference>
<dbReference type="PANTHER" id="PTHR33744:SF15">
    <property type="entry name" value="CARBOHYDRATE DIACID REGULATOR"/>
    <property type="match status" value="1"/>
</dbReference>
<dbReference type="SUPFAM" id="SSF46689">
    <property type="entry name" value="Homeodomain-like"/>
    <property type="match status" value="1"/>
</dbReference>
<feature type="domain" description="PucR C-terminal helix-turn-helix" evidence="1">
    <location>
        <begin position="451"/>
        <end position="506"/>
    </location>
</feature>
<dbReference type="InterPro" id="IPR025736">
    <property type="entry name" value="PucR_C-HTH_dom"/>
</dbReference>
<accession>A0A2V3W7T4</accession>
<evidence type="ECO:0000259" key="1">
    <source>
        <dbReference type="Pfam" id="PF13556"/>
    </source>
</evidence>
<name>A0A2V3W7T4_9BACI</name>
<evidence type="ECO:0000313" key="2">
    <source>
        <dbReference type="EMBL" id="PXW88305.1"/>
    </source>
</evidence>
<dbReference type="OrthoDB" id="9792148at2"/>
<proteinExistence type="predicted"/>
<dbReference type="InterPro" id="IPR051448">
    <property type="entry name" value="CdaR-like_regulators"/>
</dbReference>
<gene>
    <name evidence="2" type="ORF">DES38_11336</name>
</gene>
<reference evidence="2 3" key="1">
    <citation type="submission" date="2018-05" db="EMBL/GenBank/DDBJ databases">
        <title>Genomic Encyclopedia of Type Strains, Phase IV (KMG-IV): sequencing the most valuable type-strain genomes for metagenomic binning, comparative biology and taxonomic classification.</title>
        <authorList>
            <person name="Goeker M."/>
        </authorList>
    </citation>
    <scope>NUCLEOTIDE SEQUENCE [LARGE SCALE GENOMIC DNA]</scope>
    <source>
        <strain evidence="2 3">DSM 22440</strain>
    </source>
</reference>
<dbReference type="AlphaFoldDB" id="A0A2V3W7T4"/>
<protein>
    <submittedName>
        <fullName evidence="2">PucR-like helix-turn-helix protein</fullName>
    </submittedName>
</protein>
<dbReference type="InterPro" id="IPR009057">
    <property type="entry name" value="Homeodomain-like_sf"/>
</dbReference>
<evidence type="ECO:0000313" key="3">
    <source>
        <dbReference type="Proteomes" id="UP000247922"/>
    </source>
</evidence>
<keyword evidence="3" id="KW-1185">Reference proteome</keyword>
<dbReference type="PANTHER" id="PTHR33744">
    <property type="entry name" value="CARBOHYDRATE DIACID REGULATOR"/>
    <property type="match status" value="1"/>
</dbReference>
<dbReference type="Pfam" id="PF13556">
    <property type="entry name" value="HTH_30"/>
    <property type="match status" value="1"/>
</dbReference>
<dbReference type="EMBL" id="QJJR01000013">
    <property type="protein sequence ID" value="PXW88305.1"/>
    <property type="molecule type" value="Genomic_DNA"/>
</dbReference>
<dbReference type="Proteomes" id="UP000247922">
    <property type="component" value="Unassembled WGS sequence"/>
</dbReference>
<organism evidence="2 3">
    <name type="scientific">Streptohalobacillus salinus</name>
    <dbReference type="NCBI Taxonomy" id="621096"/>
    <lineage>
        <taxon>Bacteria</taxon>
        <taxon>Bacillati</taxon>
        <taxon>Bacillota</taxon>
        <taxon>Bacilli</taxon>
        <taxon>Bacillales</taxon>
        <taxon>Bacillaceae</taxon>
        <taxon>Streptohalobacillus</taxon>
    </lineage>
</organism>
<sequence>MMITVPQLVEELAAFNAKLLTHDNNKTLTGFENLSTCNQSSVSDKVVYLTDVFMLAKHLPDCFEVTFLVITNEPVNPVLIRQVDDQNCDVIICDSSHQGNDVHQRLNLIFDETYAYLRLHKALYDTIGHSQTLHEILTYAESIFLNPVLMIDSNFKVIDYAKNKKMSDPIWLEICRRGYCSYEFVKEVISYQSVLEAPESEVPFTVVCHKSQTRKRVSKIIFEGKLYGFMIVLETDTPIPNYKEVLLSDISKVVSNYLRGKVTLHLDVEEKLIIDLIEGHIKTKEELAERKKASKHLFGKTNRLLLIKSKGKSRATRETIERALYQIFPRGRQVIYQEHLLVLTTSFGEEMEEAVARERLIDTLKEHNLIAIASEVFEAPLALKELYEQLLESFVIAERLKNTDRLIGFQALKFYHLINADLAEKTMLGLCQTELLKLRQRDQNEHTDYYHSLHVFLQHNGSIARTADALYIHRNTLQNRMKKIRQLLNLDLEDGETVFQLMYSFKVLQFVKDANEGDSF</sequence>
<dbReference type="Gene3D" id="1.10.10.2840">
    <property type="entry name" value="PucR C-terminal helix-turn-helix domain"/>
    <property type="match status" value="1"/>
</dbReference>